<dbReference type="STRING" id="81985.R0HIT1"/>
<dbReference type="KEGG" id="crb:17886215"/>
<dbReference type="PANTHER" id="PTHR26312">
    <property type="entry name" value="TETRATRICOPEPTIDE REPEAT PROTEIN 5"/>
    <property type="match status" value="1"/>
</dbReference>
<organism evidence="1 2">
    <name type="scientific">Capsella rubella</name>
    <dbReference type="NCBI Taxonomy" id="81985"/>
    <lineage>
        <taxon>Eukaryota</taxon>
        <taxon>Viridiplantae</taxon>
        <taxon>Streptophyta</taxon>
        <taxon>Embryophyta</taxon>
        <taxon>Tracheophyta</taxon>
        <taxon>Spermatophyta</taxon>
        <taxon>Magnoliopsida</taxon>
        <taxon>eudicotyledons</taxon>
        <taxon>Gunneridae</taxon>
        <taxon>Pentapetalae</taxon>
        <taxon>rosids</taxon>
        <taxon>malvids</taxon>
        <taxon>Brassicales</taxon>
        <taxon>Brassicaceae</taxon>
        <taxon>Camelineae</taxon>
        <taxon>Capsella</taxon>
    </lineage>
</organism>
<dbReference type="eggNOG" id="ENOG502QQB3">
    <property type="taxonomic scope" value="Eukaryota"/>
</dbReference>
<dbReference type="OrthoDB" id="1924189at2759"/>
<dbReference type="PANTHER" id="PTHR26312:SF212">
    <property type="entry name" value="TETRATRICOPEPTIDE REPEAT (TPR)-LIKE SUPERFAMILY PROTEIN"/>
    <property type="match status" value="1"/>
</dbReference>
<evidence type="ECO:0000313" key="1">
    <source>
        <dbReference type="EMBL" id="EOA23753.1"/>
    </source>
</evidence>
<sequence>MEVKVATTTSFHWSGRHSAIPQCPSFSQTLTSSKRRRSRGRAGDVAVSGGSLACQSRLKPSSFLGTQSGKLHRSKSCELWEFSNSTTKKVSTDVVKRDSSLRRVCSASSGFFSDEAFSVKMQELASQFRIAGEDGDEKRIVNKHKSEVVGSRRFGSVKLLQESVPGLASLEAPWAEMVNHSSIERKANSVDLPLSLRIIKRKLQEEALKEASASTYCSINRAFSSMVFMIEELQGFALQTRVGVLRQVKKEMHASLLWIFQHVFSQTPTLMVHVMILLANYTVHSVASNLPISASPPYSAETKEVPVVDKGPDQTHQRIDFSSLEQSSVSSGVGRMDLGPVVSGRDGKGIDGSKWLGSISFDKVSHLPIHRDLISGEGLTEEELSLWNSMVEEVDQLQDSPVDLDMRLRLVSPIAARIEVDDYANYTRTELLYKIGLAQEPNNHLLLANYAQFLYLVTQDYDRAENCFKKAIESEDVDAEAYSKYATFLWKVRNDLWAAEETFLEAISAEPTNSFYAANYANFLWQTGGEETCYPLGSSDSPQEMA</sequence>
<keyword evidence="2" id="KW-1185">Reference proteome</keyword>
<evidence type="ECO:0000313" key="2">
    <source>
        <dbReference type="Proteomes" id="UP000029121"/>
    </source>
</evidence>
<dbReference type="Gene3D" id="1.25.40.10">
    <property type="entry name" value="Tetratricopeptide repeat domain"/>
    <property type="match status" value="1"/>
</dbReference>
<gene>
    <name evidence="1" type="ORF">CARUB_v10016965mg</name>
</gene>
<reference evidence="2" key="1">
    <citation type="journal article" date="2013" name="Nat. Genet.">
        <title>The Capsella rubella genome and the genomic consequences of rapid mating system evolution.</title>
        <authorList>
            <person name="Slotte T."/>
            <person name="Hazzouri K.M."/>
            <person name="Agren J.A."/>
            <person name="Koenig D."/>
            <person name="Maumus F."/>
            <person name="Guo Y.L."/>
            <person name="Steige K."/>
            <person name="Platts A.E."/>
            <person name="Escobar J.S."/>
            <person name="Newman L.K."/>
            <person name="Wang W."/>
            <person name="Mandakova T."/>
            <person name="Vello E."/>
            <person name="Smith L.M."/>
            <person name="Henz S.R."/>
            <person name="Steffen J."/>
            <person name="Takuno S."/>
            <person name="Brandvain Y."/>
            <person name="Coop G."/>
            <person name="Andolfatto P."/>
            <person name="Hu T.T."/>
            <person name="Blanchette M."/>
            <person name="Clark R.M."/>
            <person name="Quesneville H."/>
            <person name="Nordborg M."/>
            <person name="Gaut B.S."/>
            <person name="Lysak M.A."/>
            <person name="Jenkins J."/>
            <person name="Grimwood J."/>
            <person name="Chapman J."/>
            <person name="Prochnik S."/>
            <person name="Shu S."/>
            <person name="Rokhsar D."/>
            <person name="Schmutz J."/>
            <person name="Weigel D."/>
            <person name="Wright S.I."/>
        </authorList>
    </citation>
    <scope>NUCLEOTIDE SEQUENCE [LARGE SCALE GENOMIC DNA]</scope>
    <source>
        <strain evidence="2">cv. Monte Gargano</strain>
    </source>
</reference>
<dbReference type="SUPFAM" id="SSF48452">
    <property type="entry name" value="TPR-like"/>
    <property type="match status" value="1"/>
</dbReference>
<name>R0HIT1_9BRAS</name>
<proteinExistence type="predicted"/>
<dbReference type="EMBL" id="KB870809">
    <property type="protein sequence ID" value="EOA23753.1"/>
    <property type="molecule type" value="Genomic_DNA"/>
</dbReference>
<dbReference type="AlphaFoldDB" id="R0HIT1"/>
<accession>R0HIT1</accession>
<dbReference type="Proteomes" id="UP000029121">
    <property type="component" value="Unassembled WGS sequence"/>
</dbReference>
<protein>
    <submittedName>
        <fullName evidence="1">Uncharacterized protein</fullName>
    </submittedName>
</protein>
<dbReference type="InterPro" id="IPR011990">
    <property type="entry name" value="TPR-like_helical_dom_sf"/>
</dbReference>